<evidence type="ECO:0000313" key="3">
    <source>
        <dbReference type="Proteomes" id="UP000077421"/>
    </source>
</evidence>
<proteinExistence type="predicted"/>
<protein>
    <submittedName>
        <fullName evidence="1">Uncharacterized protein</fullName>
    </submittedName>
</protein>
<dbReference type="STRING" id="1765683.B2M26_00885"/>
<organism evidence="1 3">
    <name type="scientific">Ferroacidibacillus organovorans</name>
    <dbReference type="NCBI Taxonomy" id="1765683"/>
    <lineage>
        <taxon>Bacteria</taxon>
        <taxon>Bacillati</taxon>
        <taxon>Bacillota</taxon>
        <taxon>Bacilli</taxon>
        <taxon>Bacillales</taxon>
        <taxon>Alicyclobacillaceae</taxon>
        <taxon>Ferroacidibacillus</taxon>
    </lineage>
</organism>
<dbReference type="EMBL" id="LSUQ01000001">
    <property type="protein sequence ID" value="OAG95444.1"/>
    <property type="molecule type" value="Genomic_DNA"/>
</dbReference>
<dbReference type="Proteomes" id="UP000077421">
    <property type="component" value="Unassembled WGS sequence"/>
</dbReference>
<sequence>MISVMVICVSFVPHATLVNVSQSIGRDVSDLEIKAWNAAQRDGIFRVMQLQIQKITKLAVQSHF</sequence>
<evidence type="ECO:0000313" key="2">
    <source>
        <dbReference type="EMBL" id="OPG17550.1"/>
    </source>
</evidence>
<dbReference type="AlphaFoldDB" id="A0A162SN44"/>
<keyword evidence="4" id="KW-1185">Reference proteome</keyword>
<reference evidence="2 4" key="2">
    <citation type="submission" date="2017-02" db="EMBL/GenBank/DDBJ databases">
        <title>Draft genome of Acidibacillus ferrooxidans Huett2.</title>
        <authorList>
            <person name="Schopf S."/>
        </authorList>
    </citation>
    <scope>NUCLEOTIDE SEQUENCE [LARGE SCALE GENOMIC DNA]</scope>
    <source>
        <strain evidence="2 4">Huett2</strain>
    </source>
</reference>
<reference evidence="1 3" key="1">
    <citation type="submission" date="2016-02" db="EMBL/GenBank/DDBJ databases">
        <title>Draft genome sequence of Acidibacillus ferrooxidans SLC66.</title>
        <authorList>
            <person name="Oliveira G."/>
            <person name="Nancucheo I."/>
            <person name="Dall'Agnol H."/>
            <person name="Johnson B."/>
            <person name="Oliveira R."/>
            <person name="Nunes G.L."/>
            <person name="Tzotzos G."/>
            <person name="Orellana S.C."/>
            <person name="Salim A.C."/>
            <person name="Araujo F.M."/>
        </authorList>
    </citation>
    <scope>NUCLEOTIDE SEQUENCE [LARGE SCALE GENOMIC DNA]</scope>
    <source>
        <strain evidence="1 3">SLC66</strain>
    </source>
</reference>
<evidence type="ECO:0000313" key="1">
    <source>
        <dbReference type="EMBL" id="OAG95444.1"/>
    </source>
</evidence>
<accession>A0A162SN44</accession>
<comment type="caution">
    <text evidence="1">The sequence shown here is derived from an EMBL/GenBank/DDBJ whole genome shotgun (WGS) entry which is preliminary data.</text>
</comment>
<evidence type="ECO:0000313" key="4">
    <source>
        <dbReference type="Proteomes" id="UP000190229"/>
    </source>
</evidence>
<name>A0A162SN44_9BACL</name>
<gene>
    <name evidence="1" type="ORF">AYW79_00610</name>
    <name evidence="2" type="ORF">B2M26_00885</name>
</gene>
<dbReference type="EMBL" id="MWPS01000002">
    <property type="protein sequence ID" value="OPG17550.1"/>
    <property type="molecule type" value="Genomic_DNA"/>
</dbReference>
<dbReference type="Proteomes" id="UP000190229">
    <property type="component" value="Unassembled WGS sequence"/>
</dbReference>